<keyword evidence="2" id="KW-0326">Glycosidase</keyword>
<dbReference type="InterPro" id="IPR036895">
    <property type="entry name" value="Uracil-DNA_glycosylase-like_sf"/>
</dbReference>
<name>A0A508B1Q6_9GAMM</name>
<dbReference type="InterPro" id="IPR026353">
    <property type="entry name" value="Hypoxan-DNA_Glyclase"/>
</dbReference>
<dbReference type="NCBIfam" id="TIGR04274">
    <property type="entry name" value="hypoxanDNAglyco"/>
    <property type="match status" value="1"/>
</dbReference>
<dbReference type="SUPFAM" id="SSF52141">
    <property type="entry name" value="Uracil-DNA glycosylase-like"/>
    <property type="match status" value="1"/>
</dbReference>
<dbReference type="GO" id="GO:0033958">
    <property type="term" value="F:DNA-deoxyinosine glycosylase activity"/>
    <property type="evidence" value="ECO:0007669"/>
    <property type="project" value="UniProtKB-EC"/>
</dbReference>
<gene>
    <name evidence="2" type="ORF">FKV24_004425</name>
</gene>
<accession>A0A508B1Q6</accession>
<dbReference type="EC" id="3.2.2.15" evidence="2"/>
<dbReference type="SMART" id="SM00986">
    <property type="entry name" value="UDG"/>
    <property type="match status" value="1"/>
</dbReference>
<dbReference type="EMBL" id="VICD02000060">
    <property type="protein sequence ID" value="KAB8196920.1"/>
    <property type="molecule type" value="Genomic_DNA"/>
</dbReference>
<reference evidence="2 3" key="1">
    <citation type="submission" date="2019-10" db="EMBL/GenBank/DDBJ databases">
        <title>Lysobacter alkalisoli sp. nov., isolated from saline-alkaline soil.</title>
        <authorList>
            <person name="Sun J.-Q."/>
        </authorList>
    </citation>
    <scope>NUCLEOTIDE SEQUENCE [LARGE SCALE GENOMIC DNA]</scope>
    <source>
        <strain evidence="2 3">KCTC 42381</strain>
    </source>
</reference>
<organism evidence="2 3">
    <name type="scientific">Marilutibacter maris</name>
    <dbReference type="NCBI Taxonomy" id="1605891"/>
    <lineage>
        <taxon>Bacteria</taxon>
        <taxon>Pseudomonadati</taxon>
        <taxon>Pseudomonadota</taxon>
        <taxon>Gammaproteobacteria</taxon>
        <taxon>Lysobacterales</taxon>
        <taxon>Lysobacteraceae</taxon>
        <taxon>Marilutibacter</taxon>
    </lineage>
</organism>
<feature type="domain" description="Uracil-DNA glycosylase-like" evidence="1">
    <location>
        <begin position="19"/>
        <end position="177"/>
    </location>
</feature>
<dbReference type="Proteomes" id="UP000320431">
    <property type="component" value="Unassembled WGS sequence"/>
</dbReference>
<protein>
    <submittedName>
        <fullName evidence="2">DNA-deoxyinosine glycosylase</fullName>
        <ecNumber evidence="2">3.2.2.15</ecNumber>
    </submittedName>
</protein>
<dbReference type="Gene3D" id="3.40.470.10">
    <property type="entry name" value="Uracil-DNA glycosylase-like domain"/>
    <property type="match status" value="1"/>
</dbReference>
<evidence type="ECO:0000313" key="2">
    <source>
        <dbReference type="EMBL" id="KAB8196920.1"/>
    </source>
</evidence>
<evidence type="ECO:0000259" key="1">
    <source>
        <dbReference type="SMART" id="SM00986"/>
    </source>
</evidence>
<comment type="caution">
    <text evidence="2">The sequence shown here is derived from an EMBL/GenBank/DDBJ whole genome shotgun (WGS) entry which is preliminary data.</text>
</comment>
<keyword evidence="2" id="KW-0378">Hydrolase</keyword>
<dbReference type="Pfam" id="PF03167">
    <property type="entry name" value="UDG"/>
    <property type="match status" value="1"/>
</dbReference>
<evidence type="ECO:0000313" key="3">
    <source>
        <dbReference type="Proteomes" id="UP000320431"/>
    </source>
</evidence>
<dbReference type="AlphaFoldDB" id="A0A508B1Q6"/>
<dbReference type="SMART" id="SM00987">
    <property type="entry name" value="UreE_C"/>
    <property type="match status" value="1"/>
</dbReference>
<dbReference type="RefSeq" id="WP_141481505.1">
    <property type="nucleotide sequence ID" value="NZ_VICD02000060.1"/>
</dbReference>
<proteinExistence type="predicted"/>
<sequence>MRRTSHQSAVAAQRLRGLAPIVGANARVLVLGSMPGVASLDAGRYYAHARNHFWPFMGELVGASPELPYPERSARLAAAGIALWDVIASCRRQGSLDSAIRDAEANDFPAFLAHHTSIGSLLFNGAAAEAAFMRQVEPTLARLGLSDGLRYRRLPSTSPANAAQPRAAKLAAWRAALNEAGIACDGPSSLP</sequence>
<dbReference type="InterPro" id="IPR005122">
    <property type="entry name" value="Uracil-DNA_glycosylase-like"/>
</dbReference>
<dbReference type="CDD" id="cd10032">
    <property type="entry name" value="UDG-F6_HDG"/>
    <property type="match status" value="1"/>
</dbReference>